<proteinExistence type="predicted"/>
<name>A0AAJ5WDE4_9SPHI</name>
<dbReference type="Proteomes" id="UP001214530">
    <property type="component" value="Chromosome"/>
</dbReference>
<accession>A0AAJ5WDE4</accession>
<dbReference type="EMBL" id="CP119313">
    <property type="protein sequence ID" value="WEK21404.1"/>
    <property type="molecule type" value="Genomic_DNA"/>
</dbReference>
<reference evidence="1" key="1">
    <citation type="submission" date="2023-03" db="EMBL/GenBank/DDBJ databases">
        <title>Andean soil-derived lignocellulolytic bacterial consortium as a source of novel taxa and putative plastic-active enzymes.</title>
        <authorList>
            <person name="Diaz-Garcia L."/>
            <person name="Chuvochina M."/>
            <person name="Feuerriegel G."/>
            <person name="Bunk B."/>
            <person name="Sproer C."/>
            <person name="Streit W.R."/>
            <person name="Rodriguez L.M."/>
            <person name="Overmann J."/>
            <person name="Jimenez D.J."/>
        </authorList>
    </citation>
    <scope>NUCLEOTIDE SEQUENCE</scope>
    <source>
        <strain evidence="1">MAG 3858</strain>
    </source>
</reference>
<evidence type="ECO:0000313" key="2">
    <source>
        <dbReference type="Proteomes" id="UP001214530"/>
    </source>
</evidence>
<gene>
    <name evidence="1" type="ORF">P0Y49_09660</name>
</gene>
<organism evidence="1 2">
    <name type="scientific">Candidatus Pedobacter colombiensis</name>
    <dbReference type="NCBI Taxonomy" id="3121371"/>
    <lineage>
        <taxon>Bacteria</taxon>
        <taxon>Pseudomonadati</taxon>
        <taxon>Bacteroidota</taxon>
        <taxon>Sphingobacteriia</taxon>
        <taxon>Sphingobacteriales</taxon>
        <taxon>Sphingobacteriaceae</taxon>
        <taxon>Pedobacter</taxon>
    </lineage>
</organism>
<dbReference type="AlphaFoldDB" id="A0AAJ5WDE4"/>
<protein>
    <submittedName>
        <fullName evidence="1">Uncharacterized protein</fullName>
    </submittedName>
</protein>
<sequence>MGSIINSFTSNLSKVSLVQSSPQEMEVVDAYKEQIEQLIPDENFAAVLNENLEVMVENTIYKVTPYGTFMIEQPAYTGFIQRLNAIPYEEDQVLVDDPFYQNRISDNVYQIEEGVTLIDTYEASVNQIENVLQVQDYPVTYSATWQYRPDADAWIYDNLPTIKYGGKTWLGKLFESIFGREEIHTENFESKRRVRVNFYNMSWGVYSSIGVSVKMQKKNWIGWSGTNASELRMGWDAMEYYIGSLPSAPSAPISTTPQRFTKLDLPKVTKDYVEVDLLGYPFTFDRNEALQKGIKKIHEMLPTVSGLKPKSERTVNYAYKVWADFGKRSISIVQDRDEIIGYNTESLSKVFDWSIGVKASWGFDGPPTLGYAPLKFTISRASVFGIAKYNNVWKGARIIVGD</sequence>
<evidence type="ECO:0000313" key="1">
    <source>
        <dbReference type="EMBL" id="WEK21404.1"/>
    </source>
</evidence>